<organism evidence="7 8">
    <name type="scientific">Candolleomyces aberdarensis</name>
    <dbReference type="NCBI Taxonomy" id="2316362"/>
    <lineage>
        <taxon>Eukaryota</taxon>
        <taxon>Fungi</taxon>
        <taxon>Dikarya</taxon>
        <taxon>Basidiomycota</taxon>
        <taxon>Agaricomycotina</taxon>
        <taxon>Agaricomycetes</taxon>
        <taxon>Agaricomycetidae</taxon>
        <taxon>Agaricales</taxon>
        <taxon>Agaricineae</taxon>
        <taxon>Psathyrellaceae</taxon>
        <taxon>Candolleomyces</taxon>
    </lineage>
</organism>
<dbReference type="EMBL" id="SDEE01000152">
    <property type="protein sequence ID" value="RXW20375.1"/>
    <property type="molecule type" value="Genomic_DNA"/>
</dbReference>
<dbReference type="InterPro" id="IPR012337">
    <property type="entry name" value="RNaseH-like_sf"/>
</dbReference>
<dbReference type="GO" id="GO:0008270">
    <property type="term" value="F:zinc ion binding"/>
    <property type="evidence" value="ECO:0007669"/>
    <property type="project" value="UniProtKB-KW"/>
</dbReference>
<protein>
    <submittedName>
        <fullName evidence="7">Uncharacterized protein</fullName>
    </submittedName>
</protein>
<evidence type="ECO:0000256" key="3">
    <source>
        <dbReference type="ARBA" id="ARBA00022771"/>
    </source>
</evidence>
<keyword evidence="5" id="KW-0539">Nucleus</keyword>
<feature type="region of interest" description="Disordered" evidence="6">
    <location>
        <begin position="869"/>
        <end position="902"/>
    </location>
</feature>
<dbReference type="OrthoDB" id="4951847at2759"/>
<evidence type="ECO:0000313" key="8">
    <source>
        <dbReference type="Proteomes" id="UP000290288"/>
    </source>
</evidence>
<evidence type="ECO:0000256" key="1">
    <source>
        <dbReference type="ARBA" id="ARBA00004123"/>
    </source>
</evidence>
<sequence length="964" mass="107391">MSEPGEAHALLLPEISEIMDKMKLLISRLPHDLPEEPIELSKYAEFIDFKLDEELLEKTGDKGSALSEHLKRVFGWASRSTGDGIIPITERGRPLIAIQDVLKTYLAQNPGNSVIVKWVGDIIIGLEKVYKDFGVDIPNPSDFATPRSKCSRADTAGSAGVPTKALKLSSSASVANAVRKTNAGRHKDPLLHRVAVQHKNDKGEKYWTCIAPGRPGCDYSRKGNVGVDRVYKHAKECPHLRNSPAYHDIWQEVIDRMADDSLQARISASESAAAGADLSVTTAETGNGIPGPSLSQSKLDISKIKGAGKKEKAAKNQLFQDRVDLLITQLICVRGMVPSIVDSPEWKALVTTLNGTYKPTSSTMFSNTHIPKLAAHISKEQLKILKSQQDLTLMFDGSDMRRGQSFYTTHITTPDRQTFFVEGHKGTGERHTKEWVLSKVMKTITWVGEENVLCLCSDSTSVTWATRADAVKRVPTMFDIWDCVHFLQNMIGNVCGLPAFKSAITLMKSTLKHFSKSGQSTALIRAAYKALNPEEDIKALQKVSKVRFGTLWTSAVALLPYLPHIRQLVQGKKIKFKASPSDLPIFKTVTELSFQSNTVQEVFLSQATSANASDVMIFWLAIAASIKELFNKSENETGIPRSVANEVIEIYNRQYNKFHRNPIYFTALMLDPRYKRHNILKPTLRLNQQASSSKPDIQYEDAFNIMKNFLKAALIEMCNAAEKDITKADPLFAKLALDLGLKLETDIEDIIAHVSFKFKDELESFWRGDSPFNLPVKSLDPQDWWTTIQDDSRTLILARLAIKIFSCLINSMPDERTNSAITWLNSPLRDWYMNHSPEAVQKDSKPKYRPAVKFCMLDKKTLRELKGLPADSEDDLLDDGNGHISESGSDDEFKEDGDETSEYEVSREVVEHLTTKQAVASSTTAPLLKIEIHSFIDITSPVLQDLVSLSPTIDVAATAMEPPV</sequence>
<dbReference type="InterPro" id="IPR052035">
    <property type="entry name" value="ZnF_BED_domain_contain"/>
</dbReference>
<keyword evidence="8" id="KW-1185">Reference proteome</keyword>
<dbReference type="PANTHER" id="PTHR46481">
    <property type="entry name" value="ZINC FINGER BED DOMAIN-CONTAINING PROTEIN 4"/>
    <property type="match status" value="1"/>
</dbReference>
<comment type="caution">
    <text evidence="7">The sequence shown here is derived from an EMBL/GenBank/DDBJ whole genome shotgun (WGS) entry which is preliminary data.</text>
</comment>
<dbReference type="GO" id="GO:0005634">
    <property type="term" value="C:nucleus"/>
    <property type="evidence" value="ECO:0007669"/>
    <property type="project" value="UniProtKB-SubCell"/>
</dbReference>
<keyword evidence="4" id="KW-0862">Zinc</keyword>
<gene>
    <name evidence="7" type="ORF">EST38_g5489</name>
</gene>
<evidence type="ECO:0000256" key="6">
    <source>
        <dbReference type="SAM" id="MobiDB-lite"/>
    </source>
</evidence>
<accession>A0A4Q2DNK3</accession>
<dbReference type="PANTHER" id="PTHR46481:SF10">
    <property type="entry name" value="ZINC FINGER BED DOMAIN-CONTAINING PROTEIN 39"/>
    <property type="match status" value="1"/>
</dbReference>
<dbReference type="AlphaFoldDB" id="A0A4Q2DNK3"/>
<evidence type="ECO:0000256" key="4">
    <source>
        <dbReference type="ARBA" id="ARBA00022833"/>
    </source>
</evidence>
<feature type="compositionally biased region" description="Acidic residues" evidence="6">
    <location>
        <begin position="888"/>
        <end position="902"/>
    </location>
</feature>
<name>A0A4Q2DNK3_9AGAR</name>
<evidence type="ECO:0000313" key="7">
    <source>
        <dbReference type="EMBL" id="RXW20375.1"/>
    </source>
</evidence>
<dbReference type="SUPFAM" id="SSF53098">
    <property type="entry name" value="Ribonuclease H-like"/>
    <property type="match status" value="1"/>
</dbReference>
<keyword evidence="2" id="KW-0479">Metal-binding</keyword>
<proteinExistence type="predicted"/>
<comment type="subcellular location">
    <subcellularLocation>
        <location evidence="1">Nucleus</location>
    </subcellularLocation>
</comment>
<keyword evidence="3" id="KW-0863">Zinc-finger</keyword>
<dbReference type="Proteomes" id="UP000290288">
    <property type="component" value="Unassembled WGS sequence"/>
</dbReference>
<reference evidence="7 8" key="1">
    <citation type="submission" date="2019-01" db="EMBL/GenBank/DDBJ databases">
        <title>Draft genome sequence of Psathyrella aberdarensis IHI B618.</title>
        <authorList>
            <person name="Buettner E."/>
            <person name="Kellner H."/>
        </authorList>
    </citation>
    <scope>NUCLEOTIDE SEQUENCE [LARGE SCALE GENOMIC DNA]</scope>
    <source>
        <strain evidence="7 8">IHI B618</strain>
    </source>
</reference>
<evidence type="ECO:0000256" key="5">
    <source>
        <dbReference type="ARBA" id="ARBA00023242"/>
    </source>
</evidence>
<evidence type="ECO:0000256" key="2">
    <source>
        <dbReference type="ARBA" id="ARBA00022723"/>
    </source>
</evidence>